<name>I8I4G1_9GAMM</name>
<keyword evidence="1" id="KW-0732">Signal</keyword>
<protein>
    <recommendedName>
        <fullName evidence="4">Outer membrane protein beta-barrel domain-containing protein</fullName>
    </recommendedName>
</protein>
<evidence type="ECO:0000313" key="2">
    <source>
        <dbReference type="EMBL" id="EIT71096.1"/>
    </source>
</evidence>
<accession>I8I4G1</accession>
<evidence type="ECO:0000313" key="3">
    <source>
        <dbReference type="Proteomes" id="UP000003704"/>
    </source>
</evidence>
<proteinExistence type="predicted"/>
<dbReference type="Proteomes" id="UP000003704">
    <property type="component" value="Unassembled WGS sequence"/>
</dbReference>
<reference evidence="2 3" key="1">
    <citation type="journal article" date="2012" name="J. Bacteriol.">
        <title>Genome Sequence of n-Alkane-Degrading Hydrocarboniphaga effusa Strain AP103T (ATCC BAA-332T).</title>
        <authorList>
            <person name="Chang H.K."/>
            <person name="Zylstra G.J."/>
            <person name="Chae J.C."/>
        </authorList>
    </citation>
    <scope>NUCLEOTIDE SEQUENCE [LARGE SCALE GENOMIC DNA]</scope>
    <source>
        <strain evidence="2 3">AP103</strain>
    </source>
</reference>
<dbReference type="AlphaFoldDB" id="I8I4G1"/>
<evidence type="ECO:0008006" key="4">
    <source>
        <dbReference type="Google" id="ProtNLM"/>
    </source>
</evidence>
<sequence length="235" mass="24637">MKKEFAAACCLLFAQSAFADDFDIVTPDPVAFKKVSEDLVHAYSYKALAPAEATGLTGFGIGAFGSYMSVDKSAWETLTGEDISGIGMAGVVAHKGLPFGIDLGAYYGYVPGAKADVFGAEVRYAILEGGVATPALAVRGSYTNVGGVDDVGVDSYGLDVTASKGFAFLTPYAGVGYVWGKVKAKGDAAVLGSENVDDARFFAGLRISMLLFELTPEYERIGSDDVFNLRAGFSF</sequence>
<dbReference type="STRING" id="1172194.WQQ_12330"/>
<dbReference type="RefSeq" id="WP_007184187.1">
    <property type="nucleotide sequence ID" value="NZ_AKGD01000001.1"/>
</dbReference>
<feature type="signal peptide" evidence="1">
    <location>
        <begin position="1"/>
        <end position="19"/>
    </location>
</feature>
<gene>
    <name evidence="2" type="ORF">WQQ_12330</name>
</gene>
<feature type="chain" id="PRO_5003713470" description="Outer membrane protein beta-barrel domain-containing protein" evidence="1">
    <location>
        <begin position="20"/>
        <end position="235"/>
    </location>
</feature>
<dbReference type="SUPFAM" id="SSF56925">
    <property type="entry name" value="OMPA-like"/>
    <property type="match status" value="1"/>
</dbReference>
<evidence type="ECO:0000256" key="1">
    <source>
        <dbReference type="SAM" id="SignalP"/>
    </source>
</evidence>
<dbReference type="EMBL" id="AKGD01000001">
    <property type="protein sequence ID" value="EIT71096.1"/>
    <property type="molecule type" value="Genomic_DNA"/>
</dbReference>
<keyword evidence="3" id="KW-1185">Reference proteome</keyword>
<dbReference type="OrthoDB" id="5801242at2"/>
<dbReference type="InterPro" id="IPR011250">
    <property type="entry name" value="OMP/PagP_B-barrel"/>
</dbReference>
<organism evidence="2 3">
    <name type="scientific">Hydrocarboniphaga effusa AP103</name>
    <dbReference type="NCBI Taxonomy" id="1172194"/>
    <lineage>
        <taxon>Bacteria</taxon>
        <taxon>Pseudomonadati</taxon>
        <taxon>Pseudomonadota</taxon>
        <taxon>Gammaproteobacteria</taxon>
        <taxon>Nevskiales</taxon>
        <taxon>Nevskiaceae</taxon>
        <taxon>Hydrocarboniphaga</taxon>
    </lineage>
</organism>
<comment type="caution">
    <text evidence="2">The sequence shown here is derived from an EMBL/GenBank/DDBJ whole genome shotgun (WGS) entry which is preliminary data.</text>
</comment>